<name>A0A3D2X9C2_9FIRM</name>
<evidence type="ECO:0000256" key="3">
    <source>
        <dbReference type="ARBA" id="ARBA00023163"/>
    </source>
</evidence>
<keyword evidence="1" id="KW-0805">Transcription regulation</keyword>
<dbReference type="GO" id="GO:0003700">
    <property type="term" value="F:DNA-binding transcription factor activity"/>
    <property type="evidence" value="ECO:0007669"/>
    <property type="project" value="TreeGrafter"/>
</dbReference>
<accession>A0A3D2X9C2</accession>
<protein>
    <submittedName>
        <fullName evidence="5">LacI family transcriptional regulator</fullName>
    </submittedName>
</protein>
<evidence type="ECO:0000256" key="1">
    <source>
        <dbReference type="ARBA" id="ARBA00023015"/>
    </source>
</evidence>
<keyword evidence="3" id="KW-0804">Transcription</keyword>
<dbReference type="PANTHER" id="PTHR30146:SF109">
    <property type="entry name" value="HTH-TYPE TRANSCRIPTIONAL REGULATOR GALS"/>
    <property type="match status" value="1"/>
</dbReference>
<dbReference type="InterPro" id="IPR001761">
    <property type="entry name" value="Peripla_BP/Lac1_sug-bd_dom"/>
</dbReference>
<dbReference type="PRINTS" id="PR00036">
    <property type="entry name" value="HTHLACI"/>
</dbReference>
<feature type="domain" description="HTH lacI-type" evidence="4">
    <location>
        <begin position="1"/>
        <end position="55"/>
    </location>
</feature>
<dbReference type="Gene3D" id="3.40.50.2300">
    <property type="match status" value="2"/>
</dbReference>
<dbReference type="Pfam" id="PF00532">
    <property type="entry name" value="Peripla_BP_1"/>
    <property type="match status" value="1"/>
</dbReference>
<organism evidence="5 6">
    <name type="scientific">Lachnoclostridium phytofermentans</name>
    <dbReference type="NCBI Taxonomy" id="66219"/>
    <lineage>
        <taxon>Bacteria</taxon>
        <taxon>Bacillati</taxon>
        <taxon>Bacillota</taxon>
        <taxon>Clostridia</taxon>
        <taxon>Lachnospirales</taxon>
        <taxon>Lachnospiraceae</taxon>
    </lineage>
</organism>
<dbReference type="CDD" id="cd01392">
    <property type="entry name" value="HTH_LacI"/>
    <property type="match status" value="1"/>
</dbReference>
<dbReference type="Pfam" id="PF00356">
    <property type="entry name" value="LacI"/>
    <property type="match status" value="1"/>
</dbReference>
<proteinExistence type="predicted"/>
<dbReference type="InterPro" id="IPR000843">
    <property type="entry name" value="HTH_LacI"/>
</dbReference>
<evidence type="ECO:0000313" key="5">
    <source>
        <dbReference type="EMBL" id="HCL03524.1"/>
    </source>
</evidence>
<dbReference type="GO" id="GO:0000976">
    <property type="term" value="F:transcription cis-regulatory region binding"/>
    <property type="evidence" value="ECO:0007669"/>
    <property type="project" value="TreeGrafter"/>
</dbReference>
<comment type="caution">
    <text evidence="5">The sequence shown here is derived from an EMBL/GenBank/DDBJ whole genome shotgun (WGS) entry which is preliminary data.</text>
</comment>
<dbReference type="InterPro" id="IPR010982">
    <property type="entry name" value="Lambda_DNA-bd_dom_sf"/>
</dbReference>
<keyword evidence="2" id="KW-0238">DNA-binding</keyword>
<sequence>MNIYDVSQKAGVSIATVSRVINGNPNVSEKTKQKVLDVMKEIGYTPNVFARGLGLNTMKTIGIMCSDSSDTFLANAVYHLEQNLRKNGYDSFLCCTGYELHTKQKYLKLLLSKRVDAIVMVGSSFLEANKKDNAYIMEAADEVPIMLINGYLSHPRIYCTLCDDHQAVYDAVSKLITQGRKKILYLFNSKSYSGLQKLSGYKAAIAAHELTLDENLMQMCPNNLADTKNLLNSLAKQGLDYDAVVTAEDLLAIGTIKFIKDSGKQIPQDISIIGYNNSLLTTCCDPELTSIDNHVETLCISTISTLMRVLNGNDVPNKTTISNDLIVRKTTNF</sequence>
<dbReference type="InterPro" id="IPR028082">
    <property type="entry name" value="Peripla_BP_I"/>
</dbReference>
<dbReference type="Proteomes" id="UP000262969">
    <property type="component" value="Unassembled WGS sequence"/>
</dbReference>
<reference evidence="5 6" key="1">
    <citation type="journal article" date="2018" name="Nat. Biotechnol.">
        <title>A standardized bacterial taxonomy based on genome phylogeny substantially revises the tree of life.</title>
        <authorList>
            <person name="Parks D.H."/>
            <person name="Chuvochina M."/>
            <person name="Waite D.W."/>
            <person name="Rinke C."/>
            <person name="Skarshewski A."/>
            <person name="Chaumeil P.A."/>
            <person name="Hugenholtz P."/>
        </authorList>
    </citation>
    <scope>NUCLEOTIDE SEQUENCE [LARGE SCALE GENOMIC DNA]</scope>
    <source>
        <strain evidence="5">UBA11728</strain>
    </source>
</reference>
<dbReference type="PROSITE" id="PS50932">
    <property type="entry name" value="HTH_LACI_2"/>
    <property type="match status" value="1"/>
</dbReference>
<dbReference type="SMART" id="SM00354">
    <property type="entry name" value="HTH_LACI"/>
    <property type="match status" value="1"/>
</dbReference>
<dbReference type="SUPFAM" id="SSF47413">
    <property type="entry name" value="lambda repressor-like DNA-binding domains"/>
    <property type="match status" value="1"/>
</dbReference>
<evidence type="ECO:0000313" key="6">
    <source>
        <dbReference type="Proteomes" id="UP000262969"/>
    </source>
</evidence>
<dbReference type="PANTHER" id="PTHR30146">
    <property type="entry name" value="LACI-RELATED TRANSCRIPTIONAL REPRESSOR"/>
    <property type="match status" value="1"/>
</dbReference>
<dbReference type="AlphaFoldDB" id="A0A3D2X9C2"/>
<gene>
    <name evidence="5" type="ORF">DHW61_14135</name>
</gene>
<dbReference type="EMBL" id="DPVV01000471">
    <property type="protein sequence ID" value="HCL03524.1"/>
    <property type="molecule type" value="Genomic_DNA"/>
</dbReference>
<dbReference type="Gene3D" id="1.10.260.40">
    <property type="entry name" value="lambda repressor-like DNA-binding domains"/>
    <property type="match status" value="1"/>
</dbReference>
<dbReference type="SUPFAM" id="SSF53822">
    <property type="entry name" value="Periplasmic binding protein-like I"/>
    <property type="match status" value="1"/>
</dbReference>
<dbReference type="CDD" id="cd06267">
    <property type="entry name" value="PBP1_LacI_sugar_binding-like"/>
    <property type="match status" value="1"/>
</dbReference>
<evidence type="ECO:0000256" key="2">
    <source>
        <dbReference type="ARBA" id="ARBA00023125"/>
    </source>
</evidence>
<evidence type="ECO:0000259" key="4">
    <source>
        <dbReference type="PROSITE" id="PS50932"/>
    </source>
</evidence>